<evidence type="ECO:0000313" key="13">
    <source>
        <dbReference type="EMBL" id="KON82851.1"/>
    </source>
</evidence>
<evidence type="ECO:0000256" key="11">
    <source>
        <dbReference type="ARBA" id="ARBA00023136"/>
    </source>
</evidence>
<organism evidence="13 14">
    <name type="scientific">Rossellomorea marisflavi</name>
    <dbReference type="NCBI Taxonomy" id="189381"/>
    <lineage>
        <taxon>Bacteria</taxon>
        <taxon>Bacillati</taxon>
        <taxon>Bacillota</taxon>
        <taxon>Bacilli</taxon>
        <taxon>Bacillales</taxon>
        <taxon>Bacillaceae</taxon>
        <taxon>Rossellomorea</taxon>
    </lineage>
</organism>
<dbReference type="Gene3D" id="6.10.340.10">
    <property type="match status" value="1"/>
</dbReference>
<keyword evidence="14" id="KW-1185">Reference proteome</keyword>
<feature type="domain" description="HAMP" evidence="12">
    <location>
        <begin position="313"/>
        <end position="366"/>
    </location>
</feature>
<evidence type="ECO:0000256" key="10">
    <source>
        <dbReference type="ARBA" id="ARBA00023012"/>
    </source>
</evidence>
<gene>
    <name evidence="13" type="ORF">AF331_18540</name>
</gene>
<dbReference type="PANTHER" id="PTHR34220">
    <property type="entry name" value="SENSOR HISTIDINE KINASE YPDA"/>
    <property type="match status" value="1"/>
</dbReference>
<evidence type="ECO:0000256" key="7">
    <source>
        <dbReference type="ARBA" id="ARBA00022777"/>
    </source>
</evidence>
<name>A0A0M0G043_9BACI</name>
<evidence type="ECO:0000256" key="9">
    <source>
        <dbReference type="ARBA" id="ARBA00022989"/>
    </source>
</evidence>
<dbReference type="InterPro" id="IPR036890">
    <property type="entry name" value="HATPase_C_sf"/>
</dbReference>
<keyword evidence="6" id="KW-0547">Nucleotide-binding</keyword>
<dbReference type="SMART" id="SM00304">
    <property type="entry name" value="HAMP"/>
    <property type="match status" value="1"/>
</dbReference>
<dbReference type="GO" id="GO:0005886">
    <property type="term" value="C:plasma membrane"/>
    <property type="evidence" value="ECO:0007669"/>
    <property type="project" value="UniProtKB-SubCell"/>
</dbReference>
<dbReference type="InterPro" id="IPR050640">
    <property type="entry name" value="Bact_2-comp_sensor_kinase"/>
</dbReference>
<dbReference type="InterPro" id="IPR010559">
    <property type="entry name" value="Sig_transdc_His_kin_internal"/>
</dbReference>
<dbReference type="EMBL" id="LGUE01000008">
    <property type="protein sequence ID" value="KON82851.1"/>
    <property type="molecule type" value="Genomic_DNA"/>
</dbReference>
<dbReference type="InterPro" id="IPR003594">
    <property type="entry name" value="HATPase_dom"/>
</dbReference>
<dbReference type="AlphaFoldDB" id="A0A0M0G043"/>
<proteinExistence type="predicted"/>
<dbReference type="InterPro" id="IPR003660">
    <property type="entry name" value="HAMP_dom"/>
</dbReference>
<dbReference type="GO" id="GO:0000155">
    <property type="term" value="F:phosphorelay sensor kinase activity"/>
    <property type="evidence" value="ECO:0007669"/>
    <property type="project" value="InterPro"/>
</dbReference>
<dbReference type="STRING" id="189381.GCA_900166615_00517"/>
<evidence type="ECO:0000256" key="6">
    <source>
        <dbReference type="ARBA" id="ARBA00022741"/>
    </source>
</evidence>
<comment type="subcellular location">
    <subcellularLocation>
        <location evidence="1">Cell membrane</location>
        <topology evidence="1">Multi-pass membrane protein</topology>
    </subcellularLocation>
</comment>
<keyword evidence="5" id="KW-0812">Transmembrane</keyword>
<keyword evidence="11" id="KW-0472">Membrane</keyword>
<keyword evidence="9" id="KW-1133">Transmembrane helix</keyword>
<sequence length="583" mass="67476">MKALQPIRRISKRMFYRVFLTYSLIIFLTMTVLFVFLTDYYSDFIVQREIDRQETIINEIKSELQGKHQFVRQGIQQLYQEQPLIEDLAFALQHDYQDYIGYRLDKFSNSDSFVPYNFDIFVKNYFSRDPESIALRIRNESLGTEYMYLFDHSRWKQGNHYKEGASPITDEPSEPKDMFVVEEQINDPVSMDRLGKAMVYFGYDSIDGLLTLTDMPAKSAFIITNEEGDILYSYGKAPASLIDGLSYSAEQKKVDDHGRYYIQSSIEPVSGHMVTAIVPEKEIAQLFTYKTTIFFLLILLTTVAIILPYFALRGYSKRLDEIMNKMKEVQEGNIDARIETTHVDDDLTDISHTINKTLDDLNDYIDKVYRSKLKQTEAELANLQAQINPHFLYNTLEAIRMKSLSEGGRTSAKMIVQLAHLFRYSLKSADLVPVEDEINHAYQYIELFKVRFPDQLTTELYVEEELKSLYLPPFILQPFIENFLIHGFRRDRQDNHLSVSIHKMGDTAKIIIEDNGTGIEQDRLHTIMEGLKEEVGSTSSIGVGNVHRRIRLKYGEGYGVEIKSIAGVKTTVQITLPFMKEVQ</sequence>
<dbReference type="PANTHER" id="PTHR34220:SF11">
    <property type="entry name" value="SENSOR PROTEIN KINASE HPTS"/>
    <property type="match status" value="1"/>
</dbReference>
<keyword evidence="8" id="KW-0067">ATP-binding</keyword>
<keyword evidence="3" id="KW-0597">Phosphoprotein</keyword>
<evidence type="ECO:0000259" key="12">
    <source>
        <dbReference type="PROSITE" id="PS50885"/>
    </source>
</evidence>
<evidence type="ECO:0000256" key="2">
    <source>
        <dbReference type="ARBA" id="ARBA00022475"/>
    </source>
</evidence>
<dbReference type="GO" id="GO:0005524">
    <property type="term" value="F:ATP binding"/>
    <property type="evidence" value="ECO:0007669"/>
    <property type="project" value="UniProtKB-KW"/>
</dbReference>
<dbReference type="SUPFAM" id="SSF55874">
    <property type="entry name" value="ATPase domain of HSP90 chaperone/DNA topoisomerase II/histidine kinase"/>
    <property type="match status" value="1"/>
</dbReference>
<evidence type="ECO:0000256" key="8">
    <source>
        <dbReference type="ARBA" id="ARBA00022840"/>
    </source>
</evidence>
<dbReference type="Proteomes" id="UP000037405">
    <property type="component" value="Unassembled WGS sequence"/>
</dbReference>
<protein>
    <recommendedName>
        <fullName evidence="12">HAMP domain-containing protein</fullName>
    </recommendedName>
</protein>
<evidence type="ECO:0000256" key="3">
    <source>
        <dbReference type="ARBA" id="ARBA00022553"/>
    </source>
</evidence>
<keyword evidence="10" id="KW-0902">Two-component regulatory system</keyword>
<keyword evidence="2" id="KW-1003">Cell membrane</keyword>
<evidence type="ECO:0000313" key="14">
    <source>
        <dbReference type="Proteomes" id="UP000037405"/>
    </source>
</evidence>
<evidence type="ECO:0000256" key="4">
    <source>
        <dbReference type="ARBA" id="ARBA00022679"/>
    </source>
</evidence>
<comment type="caution">
    <text evidence="13">The sequence shown here is derived from an EMBL/GenBank/DDBJ whole genome shotgun (WGS) entry which is preliminary data.</text>
</comment>
<accession>A0A0M0G043</accession>
<reference evidence="14" key="1">
    <citation type="submission" date="2015-07" db="EMBL/GenBank/DDBJ databases">
        <title>Fjat-14235 jcm11544.</title>
        <authorList>
            <person name="Liu B."/>
            <person name="Wang J."/>
            <person name="Zhu Y."/>
            <person name="Liu G."/>
            <person name="Chen Q."/>
            <person name="Chen Z."/>
            <person name="Lan J."/>
            <person name="Che J."/>
            <person name="Ge C."/>
            <person name="Shi H."/>
            <person name="Pan Z."/>
            <person name="Liu X."/>
        </authorList>
    </citation>
    <scope>NUCLEOTIDE SEQUENCE [LARGE SCALE GENOMIC DNA]</scope>
    <source>
        <strain evidence="14">JCM 11544</strain>
    </source>
</reference>
<dbReference type="Pfam" id="PF02518">
    <property type="entry name" value="HATPase_c"/>
    <property type="match status" value="1"/>
</dbReference>
<dbReference type="Pfam" id="PF06580">
    <property type="entry name" value="His_kinase"/>
    <property type="match status" value="1"/>
</dbReference>
<dbReference type="Gene3D" id="3.30.565.10">
    <property type="entry name" value="Histidine kinase-like ATPase, C-terminal domain"/>
    <property type="match status" value="1"/>
</dbReference>
<keyword evidence="4" id="KW-0808">Transferase</keyword>
<dbReference type="OrthoDB" id="9776552at2"/>
<evidence type="ECO:0000256" key="1">
    <source>
        <dbReference type="ARBA" id="ARBA00004651"/>
    </source>
</evidence>
<dbReference type="PROSITE" id="PS50885">
    <property type="entry name" value="HAMP"/>
    <property type="match status" value="1"/>
</dbReference>
<dbReference type="PATRIC" id="fig|189381.12.peg.3210"/>
<dbReference type="RefSeq" id="WP_053429506.1">
    <property type="nucleotide sequence ID" value="NZ_LGUE01000008.1"/>
</dbReference>
<keyword evidence="7" id="KW-0418">Kinase</keyword>
<evidence type="ECO:0000256" key="5">
    <source>
        <dbReference type="ARBA" id="ARBA00022692"/>
    </source>
</evidence>